<name>A0A923PS90_9BACT</name>
<evidence type="ECO:0000313" key="3">
    <source>
        <dbReference type="EMBL" id="MBC6995842.1"/>
    </source>
</evidence>
<evidence type="ECO:0000313" key="4">
    <source>
        <dbReference type="Proteomes" id="UP000650081"/>
    </source>
</evidence>
<dbReference type="SUPFAM" id="SSF49785">
    <property type="entry name" value="Galactose-binding domain-like"/>
    <property type="match status" value="1"/>
</dbReference>
<dbReference type="AlphaFoldDB" id="A0A923PS90"/>
<dbReference type="Proteomes" id="UP000650081">
    <property type="component" value="Unassembled WGS sequence"/>
</dbReference>
<dbReference type="GO" id="GO:0016787">
    <property type="term" value="F:hydrolase activity"/>
    <property type="evidence" value="ECO:0007669"/>
    <property type="project" value="UniProtKB-KW"/>
</dbReference>
<keyword evidence="3" id="KW-0378">Hydrolase</keyword>
<dbReference type="SUPFAM" id="SSF48208">
    <property type="entry name" value="Six-hairpin glycosidases"/>
    <property type="match status" value="1"/>
</dbReference>
<evidence type="ECO:0000259" key="1">
    <source>
        <dbReference type="Pfam" id="PF05592"/>
    </source>
</evidence>
<dbReference type="PANTHER" id="PTHR34987">
    <property type="entry name" value="C, PUTATIVE (AFU_ORTHOLOGUE AFUA_3G02880)-RELATED"/>
    <property type="match status" value="1"/>
</dbReference>
<dbReference type="GO" id="GO:0005975">
    <property type="term" value="P:carbohydrate metabolic process"/>
    <property type="evidence" value="ECO:0007669"/>
    <property type="project" value="InterPro"/>
</dbReference>
<dbReference type="InterPro" id="IPR035396">
    <property type="entry name" value="Bac_rhamnosid6H"/>
</dbReference>
<evidence type="ECO:0000259" key="2">
    <source>
        <dbReference type="Pfam" id="PF17389"/>
    </source>
</evidence>
<dbReference type="InterPro" id="IPR008979">
    <property type="entry name" value="Galactose-bd-like_sf"/>
</dbReference>
<sequence length="809" mass="90791">MLNLAPVENFRRLWPQLSTVCVLLILFWGAGLGAQDWAERAWEASWITHPTAPSREFAVLHFRRTFSLEAVPDSLPVLVSADNRYQLFVNGRRVGEGPARGDLLHWRYETYDLGPYLQPGNNVIAAQVWNYGVDGPWSQHSYRTAFVLQPTSPAFAGLRTDGQWRSYHNSAYSPLTGARERLRTYLVVGPQLRIAGDQFPWNWERQDYADSHWAPAKTLLKAAPAGLGSEFYWALVPRQIPLITRQPLPLPGVVRSGQRQTFGQEPYQLPAGTTDTLLLDFGQLENFFFNFSTTGGKGARLRITYAESLIDKAGRKGQRDATQGKTMHGVYDEFILDGGAKRSYSTPWFRTARYVEVIIDNPSEALSFQLAPAESFAYPFTERGSFKTAANALRAEDIWRVGWQTARMCAQETYVDCPYYEQLQYAGDTRIQALISLYVAGDDRLMRKAILLFDQSRTSDGLTQSRYPSNVLQIIPPYSLSWIEMVGDYWMHRPDTSFVQDRLEGVHAVLNWYHQQLLPNGLVGPTDYWNFVDWTPEWPWSESLRAGGVPDLEGGSSIISLQYALALRTAAKLCAYFDAPDFAGTYSARAERIIQAVSQHCWNAERRLFSDTPAGTTYSQHANILALLTDLAPAPAPQTPTSLQNFQEALLEKTLTSPGLAQVSEYFRFYLIQALYHTGNGHRYPEQLDIWARYLDQGFTTFPEKGGETRSDCHAWSASPNYDLLATFAGIRPASPGFAEVSIQPALAPFAYEAVVAHPQGVVRLSANPDEKNVHFEIELPQGVTGTFSLGSQEKSLTGGINKISVQRE</sequence>
<comment type="caution">
    <text evidence="3">The sequence shown here is derived from an EMBL/GenBank/DDBJ whole genome shotgun (WGS) entry which is preliminary data.</text>
</comment>
<feature type="domain" description="Alpha-L-rhamnosidase concanavalin-like" evidence="1">
    <location>
        <begin position="275"/>
        <end position="357"/>
    </location>
</feature>
<organism evidence="3 4">
    <name type="scientific">Neolewinella lacunae</name>
    <dbReference type="NCBI Taxonomy" id="1517758"/>
    <lineage>
        <taxon>Bacteria</taxon>
        <taxon>Pseudomonadati</taxon>
        <taxon>Bacteroidota</taxon>
        <taxon>Saprospiria</taxon>
        <taxon>Saprospirales</taxon>
        <taxon>Lewinellaceae</taxon>
        <taxon>Neolewinella</taxon>
    </lineage>
</organism>
<proteinExistence type="predicted"/>
<dbReference type="Gene3D" id="1.50.10.10">
    <property type="match status" value="1"/>
</dbReference>
<dbReference type="Pfam" id="PF05592">
    <property type="entry name" value="Bac_rhamnosid"/>
    <property type="match status" value="1"/>
</dbReference>
<reference evidence="3" key="1">
    <citation type="submission" date="2020-08" db="EMBL/GenBank/DDBJ databases">
        <title>Lewinella bacteria from marine environments.</title>
        <authorList>
            <person name="Zhong Y."/>
        </authorList>
    </citation>
    <scope>NUCLEOTIDE SEQUENCE</scope>
    <source>
        <strain evidence="3">KCTC 42187</strain>
    </source>
</reference>
<dbReference type="InterPro" id="IPR008928">
    <property type="entry name" value="6-hairpin_glycosidase_sf"/>
</dbReference>
<dbReference type="Gene3D" id="2.60.420.10">
    <property type="entry name" value="Maltose phosphorylase, domain 3"/>
    <property type="match status" value="1"/>
</dbReference>
<protein>
    <submittedName>
        <fullName evidence="3">Family 78 glycoside hydrolase catalytic domain</fullName>
    </submittedName>
</protein>
<dbReference type="Gene3D" id="2.60.120.260">
    <property type="entry name" value="Galactose-binding domain-like"/>
    <property type="match status" value="2"/>
</dbReference>
<dbReference type="Pfam" id="PF17389">
    <property type="entry name" value="Bac_rhamnosid6H"/>
    <property type="match status" value="1"/>
</dbReference>
<keyword evidence="4" id="KW-1185">Reference proteome</keyword>
<dbReference type="PANTHER" id="PTHR34987:SF2">
    <property type="entry name" value="B, PUTATIVE (AFU_ORTHOLOGUE AFUA_7G05040)-RELATED"/>
    <property type="match status" value="1"/>
</dbReference>
<gene>
    <name evidence="3" type="ORF">H9S92_16870</name>
</gene>
<feature type="domain" description="Alpha-L-rhamnosidase six-hairpin glycosidase" evidence="2">
    <location>
        <begin position="383"/>
        <end position="720"/>
    </location>
</feature>
<accession>A0A923PS90</accession>
<dbReference type="EMBL" id="JACSIT010000141">
    <property type="protein sequence ID" value="MBC6995842.1"/>
    <property type="molecule type" value="Genomic_DNA"/>
</dbReference>
<dbReference type="RefSeq" id="WP_187467863.1">
    <property type="nucleotide sequence ID" value="NZ_JACSIT010000141.1"/>
</dbReference>
<dbReference type="InterPro" id="IPR012341">
    <property type="entry name" value="6hp_glycosidase-like_sf"/>
</dbReference>
<dbReference type="InterPro" id="IPR008902">
    <property type="entry name" value="Rhamnosid_concanavalin"/>
</dbReference>